<evidence type="ECO:0000256" key="5">
    <source>
        <dbReference type="ARBA" id="ARBA00022692"/>
    </source>
</evidence>
<evidence type="ECO:0000256" key="7">
    <source>
        <dbReference type="ARBA" id="ARBA00023136"/>
    </source>
</evidence>
<sequence length="250" mass="27248">MQEDPAILSLTDLATLVILTVAAFAHGALGFGFPLLATPLLALVMDLRMAILLTLIPTILINLVSIAHERHWREALRRFWPLPVSTMIGSLIGTQLLLSIDPQPFQILLALVLVAFLLLERRQGSGPERQVPHWALALLGLSMGLLAGLINIFAPVVVAFALYTRMNPVLMVATFNLSFITSKSGQVLGFASRDALDPAVLGLALVLLPAVLLALWIGIRVRRHHGGTSYRNWLRGALWAIAALLIIEAW</sequence>
<keyword evidence="5 8" id="KW-0812">Transmembrane</keyword>
<feature type="transmembrane region" description="Helical" evidence="8">
    <location>
        <begin position="104"/>
        <end position="122"/>
    </location>
</feature>
<name>A0A4R4AJP2_MARGR</name>
<dbReference type="GO" id="GO:0005886">
    <property type="term" value="C:plasma membrane"/>
    <property type="evidence" value="ECO:0007669"/>
    <property type="project" value="UniProtKB-SubCell"/>
</dbReference>
<feature type="transmembrane region" description="Helical" evidence="8">
    <location>
        <begin position="12"/>
        <end position="37"/>
    </location>
</feature>
<reference evidence="9 10" key="1">
    <citation type="submission" date="2019-03" db="EMBL/GenBank/DDBJ databases">
        <title>Genomic Encyclopedia of Type Strains, Phase IV (KMG-IV): sequencing the most valuable type-strain genomes for metagenomic binning, comparative biology and taxonomic classification.</title>
        <authorList>
            <person name="Goeker M."/>
        </authorList>
    </citation>
    <scope>NUCLEOTIDE SEQUENCE [LARGE SCALE GENOMIC DNA]</scope>
    <source>
        <strain evidence="9 10">DSM 203</strain>
    </source>
</reference>
<evidence type="ECO:0000313" key="10">
    <source>
        <dbReference type="Proteomes" id="UP000295247"/>
    </source>
</evidence>
<keyword evidence="4 8" id="KW-1003">Cell membrane</keyword>
<evidence type="ECO:0000256" key="3">
    <source>
        <dbReference type="ARBA" id="ARBA00022448"/>
    </source>
</evidence>
<proteinExistence type="inferred from homology"/>
<feature type="transmembrane region" description="Helical" evidence="8">
    <location>
        <begin position="233"/>
        <end position="249"/>
    </location>
</feature>
<feature type="transmembrane region" description="Helical" evidence="8">
    <location>
        <begin position="79"/>
        <end position="98"/>
    </location>
</feature>
<protein>
    <recommendedName>
        <fullName evidence="8">Probable membrane transporter protein</fullName>
    </recommendedName>
</protein>
<comment type="similarity">
    <text evidence="2 8">Belongs to the 4-toluene sulfonate uptake permease (TSUP) (TC 2.A.102) family.</text>
</comment>
<accession>A0A4R4AJP2</accession>
<evidence type="ECO:0000256" key="6">
    <source>
        <dbReference type="ARBA" id="ARBA00022989"/>
    </source>
</evidence>
<feature type="transmembrane region" description="Helical" evidence="8">
    <location>
        <begin position="134"/>
        <end position="163"/>
    </location>
</feature>
<gene>
    <name evidence="9" type="ORF">EDC29_10119</name>
</gene>
<evidence type="ECO:0000256" key="2">
    <source>
        <dbReference type="ARBA" id="ARBA00009142"/>
    </source>
</evidence>
<keyword evidence="3" id="KW-0813">Transport</keyword>
<feature type="transmembrane region" description="Helical" evidence="8">
    <location>
        <begin position="199"/>
        <end position="221"/>
    </location>
</feature>
<organism evidence="9 10">
    <name type="scientific">Marichromatium gracile</name>
    <name type="common">Chromatium gracile</name>
    <dbReference type="NCBI Taxonomy" id="1048"/>
    <lineage>
        <taxon>Bacteria</taxon>
        <taxon>Pseudomonadati</taxon>
        <taxon>Pseudomonadota</taxon>
        <taxon>Gammaproteobacteria</taxon>
        <taxon>Chromatiales</taxon>
        <taxon>Chromatiaceae</taxon>
        <taxon>Marichromatium</taxon>
    </lineage>
</organism>
<dbReference type="InterPro" id="IPR052017">
    <property type="entry name" value="TSUP"/>
</dbReference>
<evidence type="ECO:0000256" key="1">
    <source>
        <dbReference type="ARBA" id="ARBA00004651"/>
    </source>
</evidence>
<evidence type="ECO:0000256" key="8">
    <source>
        <dbReference type="RuleBase" id="RU363041"/>
    </source>
</evidence>
<evidence type="ECO:0000256" key="4">
    <source>
        <dbReference type="ARBA" id="ARBA00022475"/>
    </source>
</evidence>
<comment type="subcellular location">
    <subcellularLocation>
        <location evidence="1 8">Cell membrane</location>
        <topology evidence="1 8">Multi-pass membrane protein</topology>
    </subcellularLocation>
</comment>
<dbReference type="PANTHER" id="PTHR30269:SF32">
    <property type="entry name" value="MEMBRANE TRANSPORTER PROTEIN-RELATED"/>
    <property type="match status" value="1"/>
</dbReference>
<evidence type="ECO:0000313" key="9">
    <source>
        <dbReference type="EMBL" id="TCW39607.1"/>
    </source>
</evidence>
<keyword evidence="6 8" id="KW-1133">Transmembrane helix</keyword>
<dbReference type="AlphaFoldDB" id="A0A4R4AJP2"/>
<dbReference type="PANTHER" id="PTHR30269">
    <property type="entry name" value="TRANSMEMBRANE PROTEIN YFCA"/>
    <property type="match status" value="1"/>
</dbReference>
<feature type="transmembrane region" description="Helical" evidence="8">
    <location>
        <begin position="49"/>
        <end position="67"/>
    </location>
</feature>
<keyword evidence="7 8" id="KW-0472">Membrane</keyword>
<dbReference type="Pfam" id="PF01925">
    <property type="entry name" value="TauE"/>
    <property type="match status" value="1"/>
</dbReference>
<dbReference type="EMBL" id="SMDC01000001">
    <property type="protein sequence ID" value="TCW39607.1"/>
    <property type="molecule type" value="Genomic_DNA"/>
</dbReference>
<dbReference type="RefSeq" id="WP_123139309.1">
    <property type="nucleotide sequence ID" value="NZ_NRRH01000050.1"/>
</dbReference>
<dbReference type="InterPro" id="IPR002781">
    <property type="entry name" value="TM_pro_TauE-like"/>
</dbReference>
<comment type="caution">
    <text evidence="9">The sequence shown here is derived from an EMBL/GenBank/DDBJ whole genome shotgun (WGS) entry which is preliminary data.</text>
</comment>
<dbReference type="Proteomes" id="UP000295247">
    <property type="component" value="Unassembled WGS sequence"/>
</dbReference>